<organism evidence="1">
    <name type="scientific">Phenylobacterium glaciei</name>
    <dbReference type="NCBI Taxonomy" id="2803784"/>
    <lineage>
        <taxon>Bacteria</taxon>
        <taxon>Pseudomonadati</taxon>
        <taxon>Pseudomonadota</taxon>
        <taxon>Alphaproteobacteria</taxon>
        <taxon>Caulobacterales</taxon>
        <taxon>Caulobacteraceae</taxon>
        <taxon>Phenylobacterium</taxon>
    </lineage>
</organism>
<reference evidence="1" key="1">
    <citation type="submission" date="2021-01" db="EMBL/GenBank/DDBJ databases">
        <title>Genome sequence of Phenylobacterium sp. 20VBR1 isolated from a valley glaceir, Ny-Alesund, Svalbard.</title>
        <authorList>
            <person name="Thomas F.A."/>
            <person name="Krishnan K.P."/>
            <person name="Sinha R.K."/>
        </authorList>
    </citation>
    <scope>NUCLEOTIDE SEQUENCE</scope>
    <source>
        <strain evidence="1">20VBR1</strain>
    </source>
</reference>
<sequence length="54" mass="5912">MVDFLVRKNPNAARRARQTLAEGFASLAEFADRGDKDPVLTCVNFQSASAARPM</sequence>
<dbReference type="EMBL" id="CP068570">
    <property type="protein sequence ID" value="QQZ49453.1"/>
    <property type="molecule type" value="Genomic_DNA"/>
</dbReference>
<proteinExistence type="predicted"/>
<evidence type="ECO:0000313" key="1">
    <source>
        <dbReference type="EMBL" id="QQZ49453.1"/>
    </source>
</evidence>
<gene>
    <name evidence="1" type="ORF">JKL49_21060</name>
</gene>
<dbReference type="AlphaFoldDB" id="A0A974P2E7"/>
<name>A0A974P2E7_9CAUL</name>
<protein>
    <submittedName>
        <fullName evidence="1">Uncharacterized protein</fullName>
    </submittedName>
</protein>
<accession>A0A974P2E7</accession>